<sequence length="351" mass="38353">MEKEKQTISVRLNGIKQTINESNSDPKSKDEVGATREHVVEDDTELIPQPDNIIDFGKRQEERIQNGQPYWDDGFSEKSPKLPFKRKKKPHNGVNRPKFPVMLVVALFSAVVVGLSLGFMVLTVFTGNTPNVVVEENTTGAIPTFSEGGVESFPVLSLEVVQGGAFSDLAKGEEIVAQLKEQGVAGTLTKGTDPIYMFIGAGGDRAQANKIATLYDSYGQDTYLKSYQVDGQVVTGQAEPVTAWFTKAISHYKELLQLSVDGLGGGSLLTSERLAQLEQSTDSLQAERDQAFTQLPQEAQVHALAVGDNLVLAGDKLSAYVETMDEKTLWESQQALLDALVEYEQVVQVLQ</sequence>
<keyword evidence="2" id="KW-1133">Transmembrane helix</keyword>
<evidence type="ECO:0000256" key="2">
    <source>
        <dbReference type="SAM" id="Phobius"/>
    </source>
</evidence>
<feature type="transmembrane region" description="Helical" evidence="2">
    <location>
        <begin position="99"/>
        <end position="125"/>
    </location>
</feature>
<evidence type="ECO:0000313" key="4">
    <source>
        <dbReference type="Proteomes" id="UP001589838"/>
    </source>
</evidence>
<organism evidence="3 4">
    <name type="scientific">Halalkalibacter kiskunsagensis</name>
    <dbReference type="NCBI Taxonomy" id="1548599"/>
    <lineage>
        <taxon>Bacteria</taxon>
        <taxon>Bacillati</taxon>
        <taxon>Bacillota</taxon>
        <taxon>Bacilli</taxon>
        <taxon>Bacillales</taxon>
        <taxon>Bacillaceae</taxon>
        <taxon>Halalkalibacter</taxon>
    </lineage>
</organism>
<feature type="region of interest" description="Disordered" evidence="1">
    <location>
        <begin position="13"/>
        <end position="38"/>
    </location>
</feature>
<evidence type="ECO:0000256" key="1">
    <source>
        <dbReference type="SAM" id="MobiDB-lite"/>
    </source>
</evidence>
<reference evidence="3 4" key="1">
    <citation type="submission" date="2024-09" db="EMBL/GenBank/DDBJ databases">
        <authorList>
            <person name="Sun Q."/>
            <person name="Mori K."/>
        </authorList>
    </citation>
    <scope>NUCLEOTIDE SEQUENCE [LARGE SCALE GENOMIC DNA]</scope>
    <source>
        <strain evidence="3 4">NCAIM B.02610</strain>
    </source>
</reference>
<dbReference type="Proteomes" id="UP001589838">
    <property type="component" value="Unassembled WGS sequence"/>
</dbReference>
<feature type="compositionally biased region" description="Polar residues" evidence="1">
    <location>
        <begin position="13"/>
        <end position="23"/>
    </location>
</feature>
<keyword evidence="2" id="KW-0812">Transmembrane</keyword>
<proteinExistence type="predicted"/>
<comment type="caution">
    <text evidence="3">The sequence shown here is derived from an EMBL/GenBank/DDBJ whole genome shotgun (WGS) entry which is preliminary data.</text>
</comment>
<dbReference type="EMBL" id="JBHLUX010000005">
    <property type="protein sequence ID" value="MFC0469423.1"/>
    <property type="molecule type" value="Genomic_DNA"/>
</dbReference>
<evidence type="ECO:0008006" key="5">
    <source>
        <dbReference type="Google" id="ProtNLM"/>
    </source>
</evidence>
<dbReference type="RefSeq" id="WP_335959412.1">
    <property type="nucleotide sequence ID" value="NZ_JAXBLX010000005.1"/>
</dbReference>
<name>A0ABV6KBF0_9BACI</name>
<feature type="compositionally biased region" description="Basic and acidic residues" evidence="1">
    <location>
        <begin position="24"/>
        <end position="38"/>
    </location>
</feature>
<protein>
    <recommendedName>
        <fullName evidence="5">Stage II sporulation protein B</fullName>
    </recommendedName>
</protein>
<keyword evidence="2" id="KW-0472">Membrane</keyword>
<gene>
    <name evidence="3" type="ORF">ACFFHM_02420</name>
</gene>
<accession>A0ABV6KBF0</accession>
<evidence type="ECO:0000313" key="3">
    <source>
        <dbReference type="EMBL" id="MFC0469423.1"/>
    </source>
</evidence>
<keyword evidence="4" id="KW-1185">Reference proteome</keyword>